<evidence type="ECO:0000256" key="1">
    <source>
        <dbReference type="SAM" id="SignalP"/>
    </source>
</evidence>
<organism evidence="2 3">
    <name type="scientific">Phyllosticta citrichinensis</name>
    <dbReference type="NCBI Taxonomy" id="1130410"/>
    <lineage>
        <taxon>Eukaryota</taxon>
        <taxon>Fungi</taxon>
        <taxon>Dikarya</taxon>
        <taxon>Ascomycota</taxon>
        <taxon>Pezizomycotina</taxon>
        <taxon>Dothideomycetes</taxon>
        <taxon>Dothideomycetes incertae sedis</taxon>
        <taxon>Botryosphaeriales</taxon>
        <taxon>Phyllostictaceae</taxon>
        <taxon>Phyllosticta</taxon>
    </lineage>
</organism>
<feature type="signal peptide" evidence="1">
    <location>
        <begin position="1"/>
        <end position="16"/>
    </location>
</feature>
<proteinExistence type="predicted"/>
<reference evidence="2 3" key="1">
    <citation type="journal article" date="2022" name="G3 (Bethesda)">
        <title>Enemy or ally: a genomic approach to elucidate the lifestyle of Phyllosticta citrichinaensis.</title>
        <authorList>
            <person name="Buijs V.A."/>
            <person name="Groenewald J.Z."/>
            <person name="Haridas S."/>
            <person name="LaButti K.M."/>
            <person name="Lipzen A."/>
            <person name="Martin F.M."/>
            <person name="Barry K."/>
            <person name="Grigoriev I.V."/>
            <person name="Crous P.W."/>
            <person name="Seidl M.F."/>
        </authorList>
    </citation>
    <scope>NUCLEOTIDE SEQUENCE [LARGE SCALE GENOMIC DNA]</scope>
    <source>
        <strain evidence="2 3">CBS 129764</strain>
    </source>
</reference>
<sequence>MLRQVIAFAFLSAASAEFLGKRQDNDTANYNCHDNCGEAILLVKAGCNVCTDEAFLNDYKNCLQCAGSDNQDIWQYYGPSLTSAAANCSLETTPLTGSQATVASATPAPTGSAANSSAACPTTASSSAASASATSTASGTASAASIPLEDDASASSTSASSALDWNPLLLIILASAAGWSM</sequence>
<dbReference type="Proteomes" id="UP001456524">
    <property type="component" value="Unassembled WGS sequence"/>
</dbReference>
<feature type="chain" id="PRO_5047207411" evidence="1">
    <location>
        <begin position="17"/>
        <end position="181"/>
    </location>
</feature>
<gene>
    <name evidence="2" type="ORF">IWX90DRAFT_485674</name>
</gene>
<evidence type="ECO:0000313" key="3">
    <source>
        <dbReference type="Proteomes" id="UP001456524"/>
    </source>
</evidence>
<accession>A0ABR1XWH2</accession>
<name>A0ABR1XWH2_9PEZI</name>
<evidence type="ECO:0000313" key="2">
    <source>
        <dbReference type="EMBL" id="KAK8169770.1"/>
    </source>
</evidence>
<dbReference type="EMBL" id="JBBWUH010000004">
    <property type="protein sequence ID" value="KAK8169770.1"/>
    <property type="molecule type" value="Genomic_DNA"/>
</dbReference>
<keyword evidence="1" id="KW-0732">Signal</keyword>
<keyword evidence="3" id="KW-1185">Reference proteome</keyword>
<comment type="caution">
    <text evidence="2">The sequence shown here is derived from an EMBL/GenBank/DDBJ whole genome shotgun (WGS) entry which is preliminary data.</text>
</comment>
<protein>
    <submittedName>
        <fullName evidence="2">Uncharacterized protein</fullName>
    </submittedName>
</protein>